<evidence type="ECO:0000313" key="1">
    <source>
        <dbReference type="EMBL" id="QJA85471.1"/>
    </source>
</evidence>
<dbReference type="EMBL" id="MT142576">
    <property type="protein sequence ID" value="QJA85471.1"/>
    <property type="molecule type" value="Genomic_DNA"/>
</dbReference>
<sequence>MSDFSELCPLFNTGVFNEIVFPNIVMSMTTMSATATAYNMLMGSQSIANSQQVTCFTFGRTVIVTEAWLKRDATFGVAHLAWLRHHTSKGAAGTVIGSLDLTTTICGWCVTSWKEFDTVTAKTFTSDEVLGLGIGTFTVDATLMQSTGTGWDLIVRYKEK</sequence>
<proteinExistence type="predicted"/>
<reference evidence="1" key="1">
    <citation type="submission" date="2020-03" db="EMBL/GenBank/DDBJ databases">
        <title>The deep terrestrial virosphere.</title>
        <authorList>
            <person name="Holmfeldt K."/>
            <person name="Nilsson E."/>
            <person name="Simone D."/>
            <person name="Lopez-Fernandez M."/>
            <person name="Wu X."/>
            <person name="de Brujin I."/>
            <person name="Lundin D."/>
            <person name="Andersson A."/>
            <person name="Bertilsson S."/>
            <person name="Dopson M."/>
        </authorList>
    </citation>
    <scope>NUCLEOTIDE SEQUENCE</scope>
    <source>
        <strain evidence="1">MM415B02218</strain>
    </source>
</reference>
<organism evidence="1">
    <name type="scientific">viral metagenome</name>
    <dbReference type="NCBI Taxonomy" id="1070528"/>
    <lineage>
        <taxon>unclassified sequences</taxon>
        <taxon>metagenomes</taxon>
        <taxon>organismal metagenomes</taxon>
    </lineage>
</organism>
<protein>
    <submittedName>
        <fullName evidence="1">Uncharacterized protein</fullName>
    </submittedName>
</protein>
<accession>A0A6M3KV83</accession>
<name>A0A6M3KV83_9ZZZZ</name>
<dbReference type="AlphaFoldDB" id="A0A6M3KV83"/>
<gene>
    <name evidence="1" type="ORF">MM415B02218_0013</name>
</gene>